<dbReference type="EMBL" id="JASCZI010061290">
    <property type="protein sequence ID" value="MED6138294.1"/>
    <property type="molecule type" value="Genomic_DNA"/>
</dbReference>
<evidence type="ECO:0000256" key="1">
    <source>
        <dbReference type="ARBA" id="ARBA00005234"/>
    </source>
</evidence>
<evidence type="ECO:0000313" key="6">
    <source>
        <dbReference type="EMBL" id="MED6138294.1"/>
    </source>
</evidence>
<feature type="domain" description="Ubiquitin-like protease family profile" evidence="5">
    <location>
        <begin position="108"/>
        <end position="283"/>
    </location>
</feature>
<sequence>MRSIKVAVDLTDELHSMCEPPGRSRDSLTRTPPDGLRHYNHLAPVGDRGLVRELELVRMRTWTIPLTVQLEFTPSRDLDLQGVQLVVVTYIFSNDLSKREAIIDTGDTTVNRKSLFLLVPKAEVEDDVLNAVVTMLSNESPSYNWFIPTIIMQAVIEGRQLSGGALARIAEVHMRCPVDQVFRVFVPMWCPGHWYLMILDIHKTRLIYCDSNIIDSEVVERRVSMERVALFLESMTLGQTWLSSMNAKRPAFSTFKFHVEQVPQQKRGSIDCGIWVAEWMIREKMWADHRVEGVGEDNRMKLAIDLVLRSHNKLAREVVLRAFSHWKAKASASFPTRRAL</sequence>
<name>A0ABU6SPC7_9FABA</name>
<accession>A0ABU6SPC7</accession>
<dbReference type="Pfam" id="PF02902">
    <property type="entry name" value="Peptidase_C48"/>
    <property type="match status" value="1"/>
</dbReference>
<evidence type="ECO:0000256" key="4">
    <source>
        <dbReference type="SAM" id="MobiDB-lite"/>
    </source>
</evidence>
<dbReference type="SUPFAM" id="SSF54001">
    <property type="entry name" value="Cysteine proteinases"/>
    <property type="match status" value="1"/>
</dbReference>
<gene>
    <name evidence="6" type="ORF">PIB30_072968</name>
</gene>
<feature type="region of interest" description="Disordered" evidence="4">
    <location>
        <begin position="15"/>
        <end position="35"/>
    </location>
</feature>
<proteinExistence type="inferred from homology"/>
<evidence type="ECO:0000256" key="3">
    <source>
        <dbReference type="ARBA" id="ARBA00022801"/>
    </source>
</evidence>
<feature type="compositionally biased region" description="Basic and acidic residues" evidence="4">
    <location>
        <begin position="15"/>
        <end position="28"/>
    </location>
</feature>
<dbReference type="InterPro" id="IPR003653">
    <property type="entry name" value="Peptidase_C48_C"/>
</dbReference>
<keyword evidence="3" id="KW-0378">Hydrolase</keyword>
<comment type="similarity">
    <text evidence="1">Belongs to the peptidase C48 family.</text>
</comment>
<evidence type="ECO:0000256" key="2">
    <source>
        <dbReference type="ARBA" id="ARBA00022670"/>
    </source>
</evidence>
<evidence type="ECO:0000313" key="7">
    <source>
        <dbReference type="Proteomes" id="UP001341840"/>
    </source>
</evidence>
<comment type="caution">
    <text evidence="6">The sequence shown here is derived from an EMBL/GenBank/DDBJ whole genome shotgun (WGS) entry which is preliminary data.</text>
</comment>
<keyword evidence="7" id="KW-1185">Reference proteome</keyword>
<reference evidence="6 7" key="1">
    <citation type="journal article" date="2023" name="Plants (Basel)">
        <title>Bridging the Gap: Combining Genomics and Transcriptomics Approaches to Understand Stylosanthes scabra, an Orphan Legume from the Brazilian Caatinga.</title>
        <authorList>
            <person name="Ferreira-Neto J.R.C."/>
            <person name="da Silva M.D."/>
            <person name="Binneck E."/>
            <person name="de Melo N.F."/>
            <person name="da Silva R.H."/>
            <person name="de Melo A.L.T.M."/>
            <person name="Pandolfi V."/>
            <person name="Bustamante F.O."/>
            <person name="Brasileiro-Vidal A.C."/>
            <person name="Benko-Iseppon A.M."/>
        </authorList>
    </citation>
    <scope>NUCLEOTIDE SEQUENCE [LARGE SCALE GENOMIC DNA]</scope>
    <source>
        <tissue evidence="6">Leaves</tissue>
    </source>
</reference>
<organism evidence="6 7">
    <name type="scientific">Stylosanthes scabra</name>
    <dbReference type="NCBI Taxonomy" id="79078"/>
    <lineage>
        <taxon>Eukaryota</taxon>
        <taxon>Viridiplantae</taxon>
        <taxon>Streptophyta</taxon>
        <taxon>Embryophyta</taxon>
        <taxon>Tracheophyta</taxon>
        <taxon>Spermatophyta</taxon>
        <taxon>Magnoliopsida</taxon>
        <taxon>eudicotyledons</taxon>
        <taxon>Gunneridae</taxon>
        <taxon>Pentapetalae</taxon>
        <taxon>rosids</taxon>
        <taxon>fabids</taxon>
        <taxon>Fabales</taxon>
        <taxon>Fabaceae</taxon>
        <taxon>Papilionoideae</taxon>
        <taxon>50 kb inversion clade</taxon>
        <taxon>dalbergioids sensu lato</taxon>
        <taxon>Dalbergieae</taxon>
        <taxon>Pterocarpus clade</taxon>
        <taxon>Stylosanthes</taxon>
    </lineage>
</organism>
<keyword evidence="2" id="KW-0645">Protease</keyword>
<dbReference type="PROSITE" id="PS50600">
    <property type="entry name" value="ULP_PROTEASE"/>
    <property type="match status" value="1"/>
</dbReference>
<evidence type="ECO:0000259" key="5">
    <source>
        <dbReference type="PROSITE" id="PS50600"/>
    </source>
</evidence>
<dbReference type="Gene3D" id="3.40.395.10">
    <property type="entry name" value="Adenoviral Proteinase, Chain A"/>
    <property type="match status" value="1"/>
</dbReference>
<dbReference type="Proteomes" id="UP001341840">
    <property type="component" value="Unassembled WGS sequence"/>
</dbReference>
<protein>
    <recommendedName>
        <fullName evidence="5">Ubiquitin-like protease family profile domain-containing protein</fullName>
    </recommendedName>
</protein>
<dbReference type="InterPro" id="IPR038765">
    <property type="entry name" value="Papain-like_cys_pep_sf"/>
</dbReference>